<dbReference type="InterPro" id="IPR043128">
    <property type="entry name" value="Rev_trsase/Diguanyl_cyclase"/>
</dbReference>
<evidence type="ECO:0000313" key="4">
    <source>
        <dbReference type="Proteomes" id="UP000002358"/>
    </source>
</evidence>
<dbReference type="GO" id="GO:0071897">
    <property type="term" value="P:DNA biosynthetic process"/>
    <property type="evidence" value="ECO:0007669"/>
    <property type="project" value="UniProtKB-ARBA"/>
</dbReference>
<dbReference type="AlphaFoldDB" id="A0A7M7IUM7"/>
<dbReference type="KEGG" id="nvi:107982016"/>
<dbReference type="InterPro" id="IPR000477">
    <property type="entry name" value="RT_dom"/>
</dbReference>
<keyword evidence="4" id="KW-1185">Reference proteome</keyword>
<dbReference type="InterPro" id="IPR050951">
    <property type="entry name" value="Retrovirus_Pol_polyprotein"/>
</dbReference>
<dbReference type="PANTHER" id="PTHR37984:SF5">
    <property type="entry name" value="PROTEIN NYNRIN-LIKE"/>
    <property type="match status" value="1"/>
</dbReference>
<accession>A0A7M7IUM7</accession>
<dbReference type="RefSeq" id="XP_016844597.1">
    <property type="nucleotide sequence ID" value="XM_016989108.1"/>
</dbReference>
<evidence type="ECO:0000256" key="1">
    <source>
        <dbReference type="SAM" id="MobiDB-lite"/>
    </source>
</evidence>
<dbReference type="OrthoDB" id="7701233at2759"/>
<dbReference type="Pfam" id="PF00078">
    <property type="entry name" value="RVT_1"/>
    <property type="match status" value="1"/>
</dbReference>
<evidence type="ECO:0000259" key="2">
    <source>
        <dbReference type="Pfam" id="PF00078"/>
    </source>
</evidence>
<proteinExistence type="predicted"/>
<dbReference type="SUPFAM" id="SSF56672">
    <property type="entry name" value="DNA/RNA polymerases"/>
    <property type="match status" value="1"/>
</dbReference>
<dbReference type="EnsemblMetazoa" id="XM_016989108">
    <property type="protein sequence ID" value="XP_016844597"/>
    <property type="gene ID" value="LOC107982016"/>
</dbReference>
<sequence>MRVSWIYRLNKEQLIAELQGRNLNCEGTVVELRQRYARKNPQDFIGKAEHPNGHDEEADLKQDLKHERYELIQRTLEETRNAGRSSTPTGDPPEIPPGENKVLDQIRKWNCHFEGRDVYSFLERVRELQASNGFTGEQLLQGAPELLRGEALQWRRHYASECRTWEEPEIRLRNFYLSSGERRNLTRQVTERVQKPNENIRSYCNALTTLMRRRGGYTLIEQLDNIYYNMKPELQLWVRREEITDVPQLIQRIEGYEDIAAKLREQERKTAINSASTRRRSHKRLPRIPGSFGKHAKGRLYSRGSLSQDFRYLVNVQINYETVLALVDPGAVSSFITPKTAMIGRNNVSDVGIQEISKDQQTRVDELIQYEKELFGSIQGPTPLIEYAIKVTESNPVKQRYWPHNPAMQQIIDKAVEEMLQEDVIQPSDSAWSFNIILAKKNDGKTRFCKNFQSINKISIKDAHPLPQVHATLNKLREAKYLTTIDLKNGYWQIPLSEESSLPYGLHSAPAAFMRLMNAVITPDLEPNVFCYLDDIVIITEDFEQHLQLISETFRRLRDAKLKPNSEKSHFCRKQLKYLGHVVDEEGLHTDPEKVRAITDLQPPTNLKELRRFSGLISWYRRFIPQVAKKTAHSVPKRRKSDQKS</sequence>
<organism evidence="3 4">
    <name type="scientific">Nasonia vitripennis</name>
    <name type="common">Parasitic wasp</name>
    <dbReference type="NCBI Taxonomy" id="7425"/>
    <lineage>
        <taxon>Eukaryota</taxon>
        <taxon>Metazoa</taxon>
        <taxon>Ecdysozoa</taxon>
        <taxon>Arthropoda</taxon>
        <taxon>Hexapoda</taxon>
        <taxon>Insecta</taxon>
        <taxon>Pterygota</taxon>
        <taxon>Neoptera</taxon>
        <taxon>Endopterygota</taxon>
        <taxon>Hymenoptera</taxon>
        <taxon>Apocrita</taxon>
        <taxon>Proctotrupomorpha</taxon>
        <taxon>Chalcidoidea</taxon>
        <taxon>Pteromalidae</taxon>
        <taxon>Pteromalinae</taxon>
        <taxon>Nasonia</taxon>
    </lineage>
</organism>
<protein>
    <recommendedName>
        <fullName evidence="2">Reverse transcriptase domain-containing protein</fullName>
    </recommendedName>
</protein>
<dbReference type="InParanoid" id="A0A7M7IUM7"/>
<dbReference type="Proteomes" id="UP000002358">
    <property type="component" value="Unassembled WGS sequence"/>
</dbReference>
<dbReference type="FunFam" id="3.30.70.270:FF:000003">
    <property type="entry name" value="Transposon Ty3-G Gag-Pol polyprotein"/>
    <property type="match status" value="1"/>
</dbReference>
<name>A0A7M7IUM7_NASVI</name>
<dbReference type="Gene3D" id="3.10.10.10">
    <property type="entry name" value="HIV Type 1 Reverse Transcriptase, subunit A, domain 1"/>
    <property type="match status" value="1"/>
</dbReference>
<dbReference type="InterPro" id="IPR043502">
    <property type="entry name" value="DNA/RNA_pol_sf"/>
</dbReference>
<feature type="domain" description="Reverse transcriptase" evidence="2">
    <location>
        <begin position="500"/>
        <end position="582"/>
    </location>
</feature>
<dbReference type="Gene3D" id="3.30.70.270">
    <property type="match status" value="2"/>
</dbReference>
<dbReference type="GeneID" id="107982016"/>
<feature type="region of interest" description="Disordered" evidence="1">
    <location>
        <begin position="76"/>
        <end position="100"/>
    </location>
</feature>
<reference evidence="3" key="1">
    <citation type="submission" date="2021-01" db="UniProtKB">
        <authorList>
            <consortium name="EnsemblMetazoa"/>
        </authorList>
    </citation>
    <scope>IDENTIFICATION</scope>
</reference>
<dbReference type="CDD" id="cd01647">
    <property type="entry name" value="RT_LTR"/>
    <property type="match status" value="1"/>
</dbReference>
<evidence type="ECO:0000313" key="3">
    <source>
        <dbReference type="EnsemblMetazoa" id="XP_016844597"/>
    </source>
</evidence>
<dbReference type="PANTHER" id="PTHR37984">
    <property type="entry name" value="PROTEIN CBG26694"/>
    <property type="match status" value="1"/>
</dbReference>